<dbReference type="AlphaFoldDB" id="A0AAN5CI70"/>
<dbReference type="PANTHER" id="PTHR23017:SF3">
    <property type="entry name" value="G-PROTEIN COUPLED RECEPTORS FAMILY 1 PROFILE DOMAIN-CONTAINING PROTEIN"/>
    <property type="match status" value="1"/>
</dbReference>
<keyword evidence="4" id="KW-1185">Reference proteome</keyword>
<comment type="caution">
    <text evidence="3">The sequence shown here is derived from an EMBL/GenBank/DDBJ whole genome shotgun (WGS) entry which is preliminary data.</text>
</comment>
<dbReference type="EMBL" id="BTRK01000004">
    <property type="protein sequence ID" value="GMR44843.1"/>
    <property type="molecule type" value="Genomic_DNA"/>
</dbReference>
<sequence length="100" mass="11726">YFDFLLSVCFFCSTLILDSITLFTLWKIIDTSQFSDSMKQERKVQIGFFVQSLCQMVPSLFVYFSFTFLSRFAMDDWQLFITTTLVWATLHALDGFAYCS</sequence>
<feature type="domain" description="7TM GPCR serpentine receptor class x (Srx)" evidence="2">
    <location>
        <begin position="1"/>
        <end position="97"/>
    </location>
</feature>
<evidence type="ECO:0000256" key="1">
    <source>
        <dbReference type="SAM" id="Phobius"/>
    </source>
</evidence>
<evidence type="ECO:0000313" key="4">
    <source>
        <dbReference type="Proteomes" id="UP001328107"/>
    </source>
</evidence>
<evidence type="ECO:0000259" key="2">
    <source>
        <dbReference type="Pfam" id="PF10328"/>
    </source>
</evidence>
<dbReference type="PANTHER" id="PTHR23017">
    <property type="entry name" value="SERPENTINE RECEPTOR, CLASS X"/>
    <property type="match status" value="1"/>
</dbReference>
<feature type="transmembrane region" description="Helical" evidence="1">
    <location>
        <begin position="6"/>
        <end position="26"/>
    </location>
</feature>
<dbReference type="Pfam" id="PF10328">
    <property type="entry name" value="7TM_GPCR_Srx"/>
    <property type="match status" value="1"/>
</dbReference>
<accession>A0AAN5CI70</accession>
<name>A0AAN5CI70_9BILA</name>
<feature type="non-terminal residue" evidence="3">
    <location>
        <position position="100"/>
    </location>
</feature>
<dbReference type="InterPro" id="IPR019430">
    <property type="entry name" value="7TM_GPCR_serpentine_rcpt_Srx"/>
</dbReference>
<feature type="transmembrane region" description="Helical" evidence="1">
    <location>
        <begin position="46"/>
        <end position="66"/>
    </location>
</feature>
<keyword evidence="1" id="KW-0472">Membrane</keyword>
<evidence type="ECO:0000313" key="3">
    <source>
        <dbReference type="EMBL" id="GMR44843.1"/>
    </source>
</evidence>
<dbReference type="Proteomes" id="UP001328107">
    <property type="component" value="Unassembled WGS sequence"/>
</dbReference>
<keyword evidence="1" id="KW-0812">Transmembrane</keyword>
<reference evidence="4" key="1">
    <citation type="submission" date="2022-10" db="EMBL/GenBank/DDBJ databases">
        <title>Genome assembly of Pristionchus species.</title>
        <authorList>
            <person name="Yoshida K."/>
            <person name="Sommer R.J."/>
        </authorList>
    </citation>
    <scope>NUCLEOTIDE SEQUENCE [LARGE SCALE GENOMIC DNA]</scope>
    <source>
        <strain evidence="4">RS5460</strain>
    </source>
</reference>
<feature type="non-terminal residue" evidence="3">
    <location>
        <position position="1"/>
    </location>
</feature>
<keyword evidence="1" id="KW-1133">Transmembrane helix</keyword>
<feature type="transmembrane region" description="Helical" evidence="1">
    <location>
        <begin position="78"/>
        <end position="99"/>
    </location>
</feature>
<protein>
    <recommendedName>
        <fullName evidence="2">7TM GPCR serpentine receptor class x (Srx) domain-containing protein</fullName>
    </recommendedName>
</protein>
<proteinExistence type="predicted"/>
<gene>
    <name evidence="3" type="ORF">PMAYCL1PPCAC_15038</name>
</gene>
<organism evidence="3 4">
    <name type="scientific">Pristionchus mayeri</name>
    <dbReference type="NCBI Taxonomy" id="1317129"/>
    <lineage>
        <taxon>Eukaryota</taxon>
        <taxon>Metazoa</taxon>
        <taxon>Ecdysozoa</taxon>
        <taxon>Nematoda</taxon>
        <taxon>Chromadorea</taxon>
        <taxon>Rhabditida</taxon>
        <taxon>Rhabditina</taxon>
        <taxon>Diplogasteromorpha</taxon>
        <taxon>Diplogasteroidea</taxon>
        <taxon>Neodiplogasteridae</taxon>
        <taxon>Pristionchus</taxon>
    </lineage>
</organism>